<feature type="compositionally biased region" description="Basic and acidic residues" evidence="1">
    <location>
        <begin position="149"/>
        <end position="167"/>
    </location>
</feature>
<name>A0AAD7ILH6_9AGAR</name>
<dbReference type="EMBL" id="JARKIB010000085">
    <property type="protein sequence ID" value="KAJ7744930.1"/>
    <property type="molecule type" value="Genomic_DNA"/>
</dbReference>
<gene>
    <name evidence="2" type="ORF">B0H16DRAFT_1463074</name>
</gene>
<sequence>MSRSLPARPPSLALTIWSYVGHDHVGSLLWYLVKDYPFDTRYTKDYIKAISKAGPIMQVAFRDLPSNSYPKRFRALWNRYSELIYFLGEAPKSFGFLRLAEYTGGTTVTENFQLPPAPPPVFPENFDFSHRLSVTDLRTFAHPSKSKPKAVEDTPKAKDPSKPKETPSKSTPSPSKKPESLLNAREHRSLRMSPPPEKKRKQPPSPAESESASESEPAPKSTRGKKAKVEKEDEKGKGKAKATKDEAEYVNQSEASESEAEEVEVEFERKRRFLDPPVEYNESRPETYRELKEPKLKSLSKVDVNKAAVTFKEALEAKMSAHKDTGDQAFHFNLDHGEDSPYITIVRKENSYINEYHSQLVPGSLMFPNPGQPYLPTQAPFPKIPLEEVTELEWPDTVIPTFGCNLCQVLNVQCIPTGFGGPCTSCTRYRFRRRDHRKSIEALTSMFAEMSVLYTTASDVTGSVISQAAASFARASRACEAHNIAQQEVHVWLRHLIKHVMHCIVTVGLSAFQERFVREESDPLVSDAFQAIIDRYNAHVEAHGSPDTLRLPLADPEDPAKSDSYIPLFTRGDILQEISKFTETALRGDDPMDEDGDAPADPK</sequence>
<feature type="compositionally biased region" description="Acidic residues" evidence="1">
    <location>
        <begin position="256"/>
        <end position="265"/>
    </location>
</feature>
<organism evidence="2 3">
    <name type="scientific">Mycena metata</name>
    <dbReference type="NCBI Taxonomy" id="1033252"/>
    <lineage>
        <taxon>Eukaryota</taxon>
        <taxon>Fungi</taxon>
        <taxon>Dikarya</taxon>
        <taxon>Basidiomycota</taxon>
        <taxon>Agaricomycotina</taxon>
        <taxon>Agaricomycetes</taxon>
        <taxon>Agaricomycetidae</taxon>
        <taxon>Agaricales</taxon>
        <taxon>Marasmiineae</taxon>
        <taxon>Mycenaceae</taxon>
        <taxon>Mycena</taxon>
    </lineage>
</organism>
<protein>
    <submittedName>
        <fullName evidence="2">Uncharacterized protein</fullName>
    </submittedName>
</protein>
<evidence type="ECO:0000313" key="3">
    <source>
        <dbReference type="Proteomes" id="UP001215598"/>
    </source>
</evidence>
<feature type="compositionally biased region" description="Low complexity" evidence="1">
    <location>
        <begin position="207"/>
        <end position="219"/>
    </location>
</feature>
<feature type="region of interest" description="Disordered" evidence="1">
    <location>
        <begin position="583"/>
        <end position="603"/>
    </location>
</feature>
<feature type="compositionally biased region" description="Acidic residues" evidence="1">
    <location>
        <begin position="591"/>
        <end position="603"/>
    </location>
</feature>
<comment type="caution">
    <text evidence="2">The sequence shown here is derived from an EMBL/GenBank/DDBJ whole genome shotgun (WGS) entry which is preliminary data.</text>
</comment>
<keyword evidence="3" id="KW-1185">Reference proteome</keyword>
<reference evidence="2" key="1">
    <citation type="submission" date="2023-03" db="EMBL/GenBank/DDBJ databases">
        <title>Massive genome expansion in bonnet fungi (Mycena s.s.) driven by repeated elements and novel gene families across ecological guilds.</title>
        <authorList>
            <consortium name="Lawrence Berkeley National Laboratory"/>
            <person name="Harder C.B."/>
            <person name="Miyauchi S."/>
            <person name="Viragh M."/>
            <person name="Kuo A."/>
            <person name="Thoen E."/>
            <person name="Andreopoulos B."/>
            <person name="Lu D."/>
            <person name="Skrede I."/>
            <person name="Drula E."/>
            <person name="Henrissat B."/>
            <person name="Morin E."/>
            <person name="Kohler A."/>
            <person name="Barry K."/>
            <person name="LaButti K."/>
            <person name="Morin E."/>
            <person name="Salamov A."/>
            <person name="Lipzen A."/>
            <person name="Mereny Z."/>
            <person name="Hegedus B."/>
            <person name="Baldrian P."/>
            <person name="Stursova M."/>
            <person name="Weitz H."/>
            <person name="Taylor A."/>
            <person name="Grigoriev I.V."/>
            <person name="Nagy L.G."/>
            <person name="Martin F."/>
            <person name="Kauserud H."/>
        </authorList>
    </citation>
    <scope>NUCLEOTIDE SEQUENCE</scope>
    <source>
        <strain evidence="2">CBHHK182m</strain>
    </source>
</reference>
<proteinExistence type="predicted"/>
<accession>A0AAD7ILH6</accession>
<evidence type="ECO:0000313" key="2">
    <source>
        <dbReference type="EMBL" id="KAJ7744930.1"/>
    </source>
</evidence>
<evidence type="ECO:0000256" key="1">
    <source>
        <dbReference type="SAM" id="MobiDB-lite"/>
    </source>
</evidence>
<feature type="region of interest" description="Disordered" evidence="1">
    <location>
        <begin position="139"/>
        <end position="268"/>
    </location>
</feature>
<feature type="compositionally biased region" description="Basic and acidic residues" evidence="1">
    <location>
        <begin position="176"/>
        <end position="189"/>
    </location>
</feature>
<feature type="compositionally biased region" description="Basic and acidic residues" evidence="1">
    <location>
        <begin position="227"/>
        <end position="247"/>
    </location>
</feature>
<dbReference type="AlphaFoldDB" id="A0AAD7ILH6"/>
<dbReference type="Proteomes" id="UP001215598">
    <property type="component" value="Unassembled WGS sequence"/>
</dbReference>